<dbReference type="InterPro" id="IPR058031">
    <property type="entry name" value="AAA_lid_NorR"/>
</dbReference>
<dbReference type="GO" id="GO:0043565">
    <property type="term" value="F:sequence-specific DNA binding"/>
    <property type="evidence" value="ECO:0007669"/>
    <property type="project" value="InterPro"/>
</dbReference>
<dbReference type="InterPro" id="IPR035965">
    <property type="entry name" value="PAS-like_dom_sf"/>
</dbReference>
<dbReference type="EMBL" id="FQZV01000037">
    <property type="protein sequence ID" value="SHJ71347.1"/>
    <property type="molecule type" value="Genomic_DNA"/>
</dbReference>
<dbReference type="InterPro" id="IPR002078">
    <property type="entry name" value="Sigma_54_int"/>
</dbReference>
<keyword evidence="4" id="KW-0238">DNA-binding</keyword>
<dbReference type="InterPro" id="IPR013767">
    <property type="entry name" value="PAS_fold"/>
</dbReference>
<dbReference type="PRINTS" id="PR01590">
    <property type="entry name" value="HTHFIS"/>
</dbReference>
<evidence type="ECO:0000259" key="7">
    <source>
        <dbReference type="PROSITE" id="PS50112"/>
    </source>
</evidence>
<feature type="domain" description="PAS" evidence="7">
    <location>
        <begin position="6"/>
        <end position="63"/>
    </location>
</feature>
<dbReference type="SMART" id="SM00382">
    <property type="entry name" value="AAA"/>
    <property type="match status" value="1"/>
</dbReference>
<keyword evidence="5" id="KW-0804">Transcription</keyword>
<accession>A0A1M6LJG4</accession>
<dbReference type="SMART" id="SM00091">
    <property type="entry name" value="PAS"/>
    <property type="match status" value="1"/>
</dbReference>
<protein>
    <submittedName>
        <fullName evidence="8">Arginine utilization regulatory protein</fullName>
    </submittedName>
</protein>
<dbReference type="InterPro" id="IPR002197">
    <property type="entry name" value="HTH_Fis"/>
</dbReference>
<dbReference type="SUPFAM" id="SSF52540">
    <property type="entry name" value="P-loop containing nucleoside triphosphate hydrolases"/>
    <property type="match status" value="1"/>
</dbReference>
<dbReference type="PROSITE" id="PS50112">
    <property type="entry name" value="PAS"/>
    <property type="match status" value="1"/>
</dbReference>
<reference evidence="9" key="1">
    <citation type="submission" date="2016-11" db="EMBL/GenBank/DDBJ databases">
        <authorList>
            <person name="Varghese N."/>
            <person name="Submissions S."/>
        </authorList>
    </citation>
    <scope>NUCLEOTIDE SEQUENCE [LARGE SCALE GENOMIC DNA]</scope>
    <source>
        <strain evidence="9">DSM 17957</strain>
    </source>
</reference>
<evidence type="ECO:0000256" key="5">
    <source>
        <dbReference type="ARBA" id="ARBA00023163"/>
    </source>
</evidence>
<dbReference type="Pfam" id="PF25601">
    <property type="entry name" value="AAA_lid_14"/>
    <property type="match status" value="1"/>
</dbReference>
<dbReference type="PANTHER" id="PTHR32071:SF74">
    <property type="entry name" value="TRANSCRIPTIONAL ACTIVATOR ROCR"/>
    <property type="match status" value="1"/>
</dbReference>
<dbReference type="CDD" id="cd00009">
    <property type="entry name" value="AAA"/>
    <property type="match status" value="1"/>
</dbReference>
<dbReference type="Gene3D" id="1.10.8.60">
    <property type="match status" value="1"/>
</dbReference>
<dbReference type="Pfam" id="PF00989">
    <property type="entry name" value="PAS"/>
    <property type="match status" value="1"/>
</dbReference>
<dbReference type="InterPro" id="IPR025943">
    <property type="entry name" value="Sigma_54_int_dom_ATP-bd_2"/>
</dbReference>
<dbReference type="Pfam" id="PF02954">
    <property type="entry name" value="HTH_8"/>
    <property type="match status" value="1"/>
</dbReference>
<dbReference type="STRING" id="1121919.SAMN02745975_02692"/>
<evidence type="ECO:0000256" key="3">
    <source>
        <dbReference type="ARBA" id="ARBA00023015"/>
    </source>
</evidence>
<name>A0A1M6LJG4_9FIRM</name>
<dbReference type="InterPro" id="IPR025944">
    <property type="entry name" value="Sigma_54_int_dom_CS"/>
</dbReference>
<dbReference type="PANTHER" id="PTHR32071">
    <property type="entry name" value="TRANSCRIPTIONAL REGULATORY PROTEIN"/>
    <property type="match status" value="1"/>
</dbReference>
<evidence type="ECO:0000256" key="4">
    <source>
        <dbReference type="ARBA" id="ARBA00023125"/>
    </source>
</evidence>
<dbReference type="FunFam" id="3.40.50.300:FF:000006">
    <property type="entry name" value="DNA-binding transcriptional regulator NtrC"/>
    <property type="match status" value="1"/>
</dbReference>
<evidence type="ECO:0000256" key="2">
    <source>
        <dbReference type="ARBA" id="ARBA00022840"/>
    </source>
</evidence>
<organism evidence="8 9">
    <name type="scientific">Geosporobacter subterraneus DSM 17957</name>
    <dbReference type="NCBI Taxonomy" id="1121919"/>
    <lineage>
        <taxon>Bacteria</taxon>
        <taxon>Bacillati</taxon>
        <taxon>Bacillota</taxon>
        <taxon>Clostridia</taxon>
        <taxon>Peptostreptococcales</taxon>
        <taxon>Thermotaleaceae</taxon>
        <taxon>Geosporobacter</taxon>
    </lineage>
</organism>
<evidence type="ECO:0000313" key="9">
    <source>
        <dbReference type="Proteomes" id="UP000184536"/>
    </source>
</evidence>
<keyword evidence="2" id="KW-0067">ATP-binding</keyword>
<dbReference type="Gene3D" id="3.30.450.20">
    <property type="entry name" value="PAS domain"/>
    <property type="match status" value="1"/>
</dbReference>
<dbReference type="Gene3D" id="3.40.50.300">
    <property type="entry name" value="P-loop containing nucleotide triphosphate hydrolases"/>
    <property type="match status" value="1"/>
</dbReference>
<dbReference type="InterPro" id="IPR009057">
    <property type="entry name" value="Homeodomain-like_sf"/>
</dbReference>
<dbReference type="InterPro" id="IPR027417">
    <property type="entry name" value="P-loop_NTPase"/>
</dbReference>
<dbReference type="Proteomes" id="UP000184536">
    <property type="component" value="Unassembled WGS sequence"/>
</dbReference>
<evidence type="ECO:0000313" key="8">
    <source>
        <dbReference type="EMBL" id="SHJ71347.1"/>
    </source>
</evidence>
<dbReference type="Pfam" id="PF00158">
    <property type="entry name" value="Sigma54_activat"/>
    <property type="match status" value="1"/>
</dbReference>
<keyword evidence="1" id="KW-0547">Nucleotide-binding</keyword>
<dbReference type="InterPro" id="IPR000014">
    <property type="entry name" value="PAS"/>
</dbReference>
<dbReference type="SUPFAM" id="SSF55785">
    <property type="entry name" value="PYP-like sensor domain (PAS domain)"/>
    <property type="match status" value="1"/>
</dbReference>
<evidence type="ECO:0000256" key="1">
    <source>
        <dbReference type="ARBA" id="ARBA00022741"/>
    </source>
</evidence>
<keyword evidence="3" id="KW-0805">Transcription regulation</keyword>
<dbReference type="GO" id="GO:0005524">
    <property type="term" value="F:ATP binding"/>
    <property type="evidence" value="ECO:0007669"/>
    <property type="project" value="UniProtKB-KW"/>
</dbReference>
<dbReference type="GO" id="GO:0006355">
    <property type="term" value="P:regulation of DNA-templated transcription"/>
    <property type="evidence" value="ECO:0007669"/>
    <property type="project" value="InterPro"/>
</dbReference>
<dbReference type="InterPro" id="IPR003593">
    <property type="entry name" value="AAA+_ATPase"/>
</dbReference>
<dbReference type="PROSITE" id="PS00676">
    <property type="entry name" value="SIGMA54_INTERACT_2"/>
    <property type="match status" value="1"/>
</dbReference>
<dbReference type="AlphaFoldDB" id="A0A1M6LJG4"/>
<feature type="domain" description="Sigma-54 factor interaction" evidence="6">
    <location>
        <begin position="157"/>
        <end position="385"/>
    </location>
</feature>
<evidence type="ECO:0000259" key="6">
    <source>
        <dbReference type="PROSITE" id="PS50045"/>
    </source>
</evidence>
<dbReference type="InterPro" id="IPR025662">
    <property type="entry name" value="Sigma_54_int_dom_ATP-bd_1"/>
</dbReference>
<dbReference type="PROSITE" id="PS50045">
    <property type="entry name" value="SIGMA54_INTERACT_4"/>
    <property type="match status" value="1"/>
</dbReference>
<gene>
    <name evidence="8" type="ORF">SAMN02745975_02692</name>
</gene>
<dbReference type="SUPFAM" id="SSF46689">
    <property type="entry name" value="Homeodomain-like"/>
    <property type="match status" value="1"/>
</dbReference>
<dbReference type="PROSITE" id="PS00688">
    <property type="entry name" value="SIGMA54_INTERACT_3"/>
    <property type="match status" value="1"/>
</dbReference>
<dbReference type="RefSeq" id="WP_110941780.1">
    <property type="nucleotide sequence ID" value="NZ_FQZV01000037.1"/>
</dbReference>
<keyword evidence="9" id="KW-1185">Reference proteome</keyword>
<dbReference type="PROSITE" id="PS00675">
    <property type="entry name" value="SIGMA54_INTERACT_1"/>
    <property type="match status" value="1"/>
</dbReference>
<dbReference type="CDD" id="cd00130">
    <property type="entry name" value="PAS"/>
    <property type="match status" value="1"/>
</dbReference>
<dbReference type="Gene3D" id="1.10.10.60">
    <property type="entry name" value="Homeodomain-like"/>
    <property type="match status" value="1"/>
</dbReference>
<dbReference type="NCBIfam" id="TIGR00229">
    <property type="entry name" value="sensory_box"/>
    <property type="match status" value="1"/>
</dbReference>
<dbReference type="OrthoDB" id="9803970at2"/>
<sequence>MDLIFSRKNMEVLLDYIAEGVQIIDSRGRIIYYNRAASELEDIKQEDTIGRHILEVYPSLSPETSTLLQAIRTGMPSFQVQQTFINYKGKKITTVNTSLPIKANNKIIGAIEVSKNITDVRELSERLVDLQERLLHKESGPKQKRVKDSAGYTFIDIIGQSQEMLILKGLAMKASQTPSPILIYGETGTGKELFVQAIHNASPRRDKPFIAQNCAALPGTLLEGILFGTVKGSFTGADDRAGLFELAHGGTLFLDEINAMPMELQAKLLRVLQDGNIRRVGDIKTRNVDVRIIAASNTDPRAAVEGRQLRRDLYYRLNAVELRIPELKERKGDIPLLIQYFIDKFNDRLGKNIRGIASDAQSSLQQYAWPGNVRELEHVIEGAMNLMDGQIIQIENLPPYLRRIDQSSGKYGKSEKTVSLKRALEDYEQEMIRSCFEACEGNVSRAAEELDIPRQTLQYKLKKYGLTKCTGRI</sequence>
<proteinExistence type="predicted"/>